<dbReference type="Proteomes" id="UP000646053">
    <property type="component" value="Unassembled WGS sequence"/>
</dbReference>
<evidence type="ECO:0000313" key="2">
    <source>
        <dbReference type="Proteomes" id="UP000646053"/>
    </source>
</evidence>
<evidence type="ECO:0000313" key="1">
    <source>
        <dbReference type="EMBL" id="NDJ17484.1"/>
    </source>
</evidence>
<dbReference type="GO" id="GO:0008168">
    <property type="term" value="F:methyltransferase activity"/>
    <property type="evidence" value="ECO:0007669"/>
    <property type="project" value="UniProtKB-KW"/>
</dbReference>
<gene>
    <name evidence="1" type="ORF">GS601_09320</name>
</gene>
<dbReference type="AlphaFoldDB" id="A0A8J7Z0J6"/>
<name>A0A8J7Z0J6_9CYAN</name>
<dbReference type="SUPFAM" id="SSF53335">
    <property type="entry name" value="S-adenosyl-L-methionine-dependent methyltransferases"/>
    <property type="match status" value="1"/>
</dbReference>
<protein>
    <submittedName>
        <fullName evidence="1">Methyltransferase domain-containing protein</fullName>
    </submittedName>
</protein>
<proteinExistence type="predicted"/>
<dbReference type="EMBL" id="WVIE01000008">
    <property type="protein sequence ID" value="NDJ17484.1"/>
    <property type="molecule type" value="Genomic_DNA"/>
</dbReference>
<dbReference type="RefSeq" id="WP_162422987.1">
    <property type="nucleotide sequence ID" value="NZ_WVIE01000008.1"/>
</dbReference>
<dbReference type="CDD" id="cd02440">
    <property type="entry name" value="AdoMet_MTases"/>
    <property type="match status" value="1"/>
</dbReference>
<dbReference type="GO" id="GO:0032259">
    <property type="term" value="P:methylation"/>
    <property type="evidence" value="ECO:0007669"/>
    <property type="project" value="UniProtKB-KW"/>
</dbReference>
<reference evidence="1" key="1">
    <citation type="submission" date="2019-12" db="EMBL/GenBank/DDBJ databases">
        <title>High-Quality draft genome sequences of three cyanobacteria isolated from the limestone walls of the Old Cathedral of Coimbra.</title>
        <authorList>
            <person name="Tiago I."/>
            <person name="Soares F."/>
            <person name="Portugal A."/>
        </authorList>
    </citation>
    <scope>NUCLEOTIDE SEQUENCE</scope>
    <source>
        <strain evidence="1">A</strain>
    </source>
</reference>
<dbReference type="InterPro" id="IPR029063">
    <property type="entry name" value="SAM-dependent_MTases_sf"/>
</dbReference>
<sequence length="384" mass="44268">MTAPVLQNFEKRAPQTFEKHIPLIGDIHQKSAIAYQMTRGMTSAVNAVQMAVAESYIAGVEVPDSALRALFNTCMPVFFKYFPSLLAPYEWVLKETDHLAEGSRDLMKIQYDLPQEMLNPMLGDGDVIYPKYSMGLWQKGAANLEEAQKHMIDDMIEKMDIQDGDNILDFGCGWGCVPNYILSKFPNVRFTGLNLSHWQCEYMRGKMQDPKSFLSSDRFTLHEGDLNDAKFEDKFDKILSVGVFCHVGNLTNSFRKLASFLTENGTVFIHIITVRTPNNISSPFTHKYIFPNGRYWNYDAVPSHNKDLKTVNRWYMNGINYHKTFAAWLENFDANQDLVKDLNYGTDYDRFRRIWRFYLIWLGTNFAVCDGECNGNGQYLMVRT</sequence>
<dbReference type="PANTHER" id="PTHR43667:SF2">
    <property type="entry name" value="FATTY ACID C-METHYL TRANSFERASE"/>
    <property type="match status" value="1"/>
</dbReference>
<dbReference type="PANTHER" id="PTHR43667">
    <property type="entry name" value="CYCLOPROPANE-FATTY-ACYL-PHOSPHOLIPID SYNTHASE"/>
    <property type="match status" value="1"/>
</dbReference>
<organism evidence="1 2">
    <name type="scientific">Myxacorys almedinensis A</name>
    <dbReference type="NCBI Taxonomy" id="2690445"/>
    <lineage>
        <taxon>Bacteria</taxon>
        <taxon>Bacillati</taxon>
        <taxon>Cyanobacteriota</taxon>
        <taxon>Cyanophyceae</taxon>
        <taxon>Leptolyngbyales</taxon>
        <taxon>Leptolyngbyaceae</taxon>
        <taxon>Myxacorys</taxon>
        <taxon>Myxacorys almedinensis</taxon>
    </lineage>
</organism>
<keyword evidence="2" id="KW-1185">Reference proteome</keyword>
<dbReference type="Pfam" id="PF02353">
    <property type="entry name" value="CMAS"/>
    <property type="match status" value="1"/>
</dbReference>
<keyword evidence="1" id="KW-0808">Transferase</keyword>
<dbReference type="InterPro" id="IPR050723">
    <property type="entry name" value="CFA/CMAS"/>
</dbReference>
<keyword evidence="1" id="KW-0489">Methyltransferase</keyword>
<accession>A0A8J7Z0J6</accession>
<comment type="caution">
    <text evidence="1">The sequence shown here is derived from an EMBL/GenBank/DDBJ whole genome shotgun (WGS) entry which is preliminary data.</text>
</comment>
<dbReference type="Gene3D" id="3.40.50.150">
    <property type="entry name" value="Vaccinia Virus protein VP39"/>
    <property type="match status" value="1"/>
</dbReference>